<dbReference type="GO" id="GO:0005694">
    <property type="term" value="C:chromosome"/>
    <property type="evidence" value="ECO:0007669"/>
    <property type="project" value="InterPro"/>
</dbReference>
<keyword evidence="3" id="KW-1185">Reference proteome</keyword>
<dbReference type="GO" id="GO:0003677">
    <property type="term" value="F:DNA binding"/>
    <property type="evidence" value="ECO:0007669"/>
    <property type="project" value="InterPro"/>
</dbReference>
<dbReference type="OrthoDB" id="2502371at2"/>
<protein>
    <submittedName>
        <fullName evidence="2">DUF2399 domain-containing protein</fullName>
    </submittedName>
</protein>
<evidence type="ECO:0000259" key="1">
    <source>
        <dbReference type="Pfam" id="PF09664"/>
    </source>
</evidence>
<evidence type="ECO:0000313" key="3">
    <source>
        <dbReference type="Proteomes" id="UP000270678"/>
    </source>
</evidence>
<dbReference type="AlphaFoldDB" id="A0A3Q9I9P6"/>
<dbReference type="SUPFAM" id="SSF56726">
    <property type="entry name" value="DNA topoisomerase IV, alpha subunit"/>
    <property type="match status" value="1"/>
</dbReference>
<dbReference type="Gene3D" id="3.40.1360.10">
    <property type="match status" value="1"/>
</dbReference>
<dbReference type="InterPro" id="IPR024465">
    <property type="entry name" value="DUF2399"/>
</dbReference>
<dbReference type="EMBL" id="CP034346">
    <property type="protein sequence ID" value="AZS14300.1"/>
    <property type="molecule type" value="Genomic_DNA"/>
</dbReference>
<sequence>MNGQEQLLRYLQQHILRSGEELSLRILENSVGTIIDIPVVKRTVRTYRQVGILTLTTDMQQWQDTSVPDVDLLKWTPGRRATLEDEQQAFEWLSAGWIIKEMRLKRDGKTTDKLCYRMGYRLFALQWQRQDQERTKLAEQLESCRSRAARLQRQGTSVIQNERKTLISLLQSRLIAHSSLTIDELEGAELFQAQWSNLKRIQFLHFILAFILVSNEQDVFDWKEIGARYYKEIGGSKVFDTHKDEFIRTLELWAGQSATHLGLISPGQITPIYFSGPLEGQWSVHRPGPVHALTDISAVQDDYHTSASTLWLVENRGILTRIAADQHFAEKSNCLIICVDGHIRSSHKMLIHRLVANNSINQVLMWSDYDEDGFGIAREMMEAVSASKLMLKWICHDHQIITNWMDYQTYMKKLLQESSIEQEQVLGGYKDWNRWIDH</sequence>
<dbReference type="Pfam" id="PF09664">
    <property type="entry name" value="DUF2399"/>
    <property type="match status" value="1"/>
</dbReference>
<proteinExistence type="predicted"/>
<accession>A0A3Q9I9P6</accession>
<gene>
    <name evidence="2" type="ORF">EI981_07375</name>
</gene>
<dbReference type="InterPro" id="IPR036078">
    <property type="entry name" value="Spo11/TopoVI_A_sf"/>
</dbReference>
<evidence type="ECO:0000313" key="2">
    <source>
        <dbReference type="EMBL" id="AZS14300.1"/>
    </source>
</evidence>
<dbReference type="Proteomes" id="UP000270678">
    <property type="component" value="Chromosome"/>
</dbReference>
<reference evidence="3" key="1">
    <citation type="submission" date="2018-12" db="EMBL/GenBank/DDBJ databases">
        <title>Complete genome sequence of Paenibacillus sp. MBLB1234.</title>
        <authorList>
            <person name="Nam Y.-D."/>
            <person name="Kang J."/>
            <person name="Chung W.-H."/>
            <person name="Park Y.S."/>
        </authorList>
    </citation>
    <scope>NUCLEOTIDE SEQUENCE [LARGE SCALE GENOMIC DNA]</scope>
    <source>
        <strain evidence="3">MBLB1234</strain>
    </source>
</reference>
<feature type="domain" description="DUF2399" evidence="1">
    <location>
        <begin position="293"/>
        <end position="386"/>
    </location>
</feature>
<organism evidence="2 3">
    <name type="scientific">Paenibacillus lutimineralis</name>
    <dbReference type="NCBI Taxonomy" id="2707005"/>
    <lineage>
        <taxon>Bacteria</taxon>
        <taxon>Bacillati</taxon>
        <taxon>Bacillota</taxon>
        <taxon>Bacilli</taxon>
        <taxon>Bacillales</taxon>
        <taxon>Paenibacillaceae</taxon>
        <taxon>Paenibacillus</taxon>
    </lineage>
</organism>
<dbReference type="KEGG" id="plut:EI981_07375"/>
<name>A0A3Q9I9P6_9BACL</name>